<feature type="compositionally biased region" description="Low complexity" evidence="1">
    <location>
        <begin position="84"/>
        <end position="120"/>
    </location>
</feature>
<feature type="domain" description="Septum formation-related" evidence="2">
    <location>
        <begin position="168"/>
        <end position="328"/>
    </location>
</feature>
<dbReference type="AlphaFoldDB" id="A0A3M9M5K3"/>
<dbReference type="Pfam" id="PF13845">
    <property type="entry name" value="Septum_form"/>
    <property type="match status" value="1"/>
</dbReference>
<reference evidence="3 4" key="1">
    <citation type="submission" date="2018-11" db="EMBL/GenBank/DDBJ databases">
        <title>Draft genome of Simplicispira Flexivirga sp. BO-16.</title>
        <authorList>
            <person name="Im W.T."/>
        </authorList>
    </citation>
    <scope>NUCLEOTIDE SEQUENCE [LARGE SCALE GENOMIC DNA]</scope>
    <source>
        <strain evidence="3 4">BO-16</strain>
    </source>
</reference>
<dbReference type="EMBL" id="RJJQ01000014">
    <property type="protein sequence ID" value="RNI20849.1"/>
    <property type="molecule type" value="Genomic_DNA"/>
</dbReference>
<gene>
    <name evidence="3" type="ORF">EFY87_13150</name>
</gene>
<feature type="region of interest" description="Disordered" evidence="1">
    <location>
        <begin position="80"/>
        <end position="121"/>
    </location>
</feature>
<evidence type="ECO:0000256" key="1">
    <source>
        <dbReference type="SAM" id="MobiDB-lite"/>
    </source>
</evidence>
<dbReference type="Proteomes" id="UP000271678">
    <property type="component" value="Unassembled WGS sequence"/>
</dbReference>
<sequence length="353" mass="37213">MKPMRSFARQGWTSAATWTSVLNRFPALRSVLNTLLALRPIDQQEETVMHVTDHRTFRPTLALATLAIVSLGLTACGGGGSPKVSAPTTNASTSTTPSSSSSVAAPTTGATSSGDSTTTDFRPGQCFDDTINWSLTSCTAKHKLEITAVVKTSQYANDPVKRGILRTWTCNNVVAGYVGSPTAAFSRVLGQPMPSLVDPKSSSEIVCVAAVATESDSGYSEIDYSLKNIIKDKGYLPYRVCTSDLPSAVDSPKIVPCSQPHKAETVGGYIIGKPDGKYPGTKAADDLAIAKCAPLADTYLGARRSDVIAASNHTGAPGWQQGITITACFVEATKGTFLKPLKGMGKQPLSKFQ</sequence>
<name>A0A3M9M5K3_9MICO</name>
<evidence type="ECO:0000313" key="3">
    <source>
        <dbReference type="EMBL" id="RNI20849.1"/>
    </source>
</evidence>
<comment type="caution">
    <text evidence="3">The sequence shown here is derived from an EMBL/GenBank/DDBJ whole genome shotgun (WGS) entry which is preliminary data.</text>
</comment>
<accession>A0A3M9M5K3</accession>
<keyword evidence="4" id="KW-1185">Reference proteome</keyword>
<organism evidence="3 4">
    <name type="scientific">Flexivirga caeni</name>
    <dbReference type="NCBI Taxonomy" id="2294115"/>
    <lineage>
        <taxon>Bacteria</taxon>
        <taxon>Bacillati</taxon>
        <taxon>Actinomycetota</taxon>
        <taxon>Actinomycetes</taxon>
        <taxon>Micrococcales</taxon>
        <taxon>Dermacoccaceae</taxon>
        <taxon>Flexivirga</taxon>
    </lineage>
</organism>
<evidence type="ECO:0000313" key="4">
    <source>
        <dbReference type="Proteomes" id="UP000271678"/>
    </source>
</evidence>
<evidence type="ECO:0000259" key="2">
    <source>
        <dbReference type="Pfam" id="PF13845"/>
    </source>
</evidence>
<dbReference type="InterPro" id="IPR026004">
    <property type="entry name" value="Septum_form"/>
</dbReference>
<proteinExistence type="predicted"/>
<protein>
    <recommendedName>
        <fullName evidence="2">Septum formation-related domain-containing protein</fullName>
    </recommendedName>
</protein>